<evidence type="ECO:0000313" key="2">
    <source>
        <dbReference type="Proteomes" id="UP001155840"/>
    </source>
</evidence>
<keyword evidence="2" id="KW-1185">Reference proteome</keyword>
<accession>A0AA43ZC52</accession>
<proteinExistence type="predicted"/>
<comment type="caution">
    <text evidence="1">The sequence shown here is derived from an EMBL/GenBank/DDBJ whole genome shotgun (WGS) entry which is preliminary data.</text>
</comment>
<reference evidence="1" key="1">
    <citation type="submission" date="2020-03" db="EMBL/GenBank/DDBJ databases">
        <title>Ferranicluibacter endophyticum gen. nov., sp. nov., a new genus isolated from Rubus ulmifolius Schott. stem.</title>
        <authorList>
            <person name="Roca-Couso R."/>
            <person name="Flores-Felix J.D."/>
            <person name="Igual J.M."/>
            <person name="Rivas R."/>
        </authorList>
    </citation>
    <scope>NUCLEOTIDE SEQUENCE</scope>
    <source>
        <strain evidence="1">CRRU44</strain>
    </source>
</reference>
<evidence type="ECO:0000313" key="1">
    <source>
        <dbReference type="EMBL" id="NHT75085.1"/>
    </source>
</evidence>
<dbReference type="Proteomes" id="UP001155840">
    <property type="component" value="Unassembled WGS sequence"/>
</dbReference>
<dbReference type="AlphaFoldDB" id="A0AA43ZC52"/>
<dbReference type="RefSeq" id="WP_167127484.1">
    <property type="nucleotide sequence ID" value="NZ_JAANCM010000002.1"/>
</dbReference>
<organism evidence="1 2">
    <name type="scientific">Ferranicluibacter rubi</name>
    <dbReference type="NCBI Taxonomy" id="2715133"/>
    <lineage>
        <taxon>Bacteria</taxon>
        <taxon>Pseudomonadati</taxon>
        <taxon>Pseudomonadota</taxon>
        <taxon>Alphaproteobacteria</taxon>
        <taxon>Hyphomicrobiales</taxon>
        <taxon>Rhizobiaceae</taxon>
        <taxon>Ferranicluibacter</taxon>
    </lineage>
</organism>
<gene>
    <name evidence="1" type="ORF">G8E10_04850</name>
</gene>
<dbReference type="EMBL" id="JAANCM010000002">
    <property type="protein sequence ID" value="NHT75085.1"/>
    <property type="molecule type" value="Genomic_DNA"/>
</dbReference>
<sequence length="172" mass="17787">MRRYEIVHILARRLNLKVGRAQAILSKLQEAGVISGSGLAKKAPDDLAEPEIVSLLVALLAESGIASGPDAVRTFGALTATDGTRFDAFLSEILFGPPFAIRHLFARQSPPGVSVVAAGQHILFGQPASATTASPARTVPGEALSAIAAELRGESPATADALAAIQNIRKSA</sequence>
<name>A0AA43ZC52_9HYPH</name>
<protein>
    <submittedName>
        <fullName evidence="1">Uncharacterized protein</fullName>
    </submittedName>
</protein>